<dbReference type="EMBL" id="JASMQC010000007">
    <property type="protein sequence ID" value="KAK1943432.1"/>
    <property type="molecule type" value="Genomic_DNA"/>
</dbReference>
<sequence length="296" mass="32968">MLMAAERGFLDVVKWLYTHCRADPAVNLFWIRGEVREHGYCDYPADRLCSVIDAAAGNGHLAIVQYLLRIRDKTENEQAAKDNALKYPDQIDRYKMPGCTIVAMDLAAAHGHLAVVQWFHSNCFEGCTAVAVATAMDLDAKNGYLEIVKWLHTNRSEGCTIDAMNGAAGSGHLHVVKWLHEHRSEGCTNYAMNLAAGRGHFEMLKWLHENRMEGCTVAAMDNAATGGNLDIVKWLHSHGANCTTGAMDRAAKDNHLCVFRWLLENRKEGFTSNIGLHHTQFESGAHRAQHRATRTS</sequence>
<organism evidence="1 2">
    <name type="scientific">Phytophthora citrophthora</name>
    <dbReference type="NCBI Taxonomy" id="4793"/>
    <lineage>
        <taxon>Eukaryota</taxon>
        <taxon>Sar</taxon>
        <taxon>Stramenopiles</taxon>
        <taxon>Oomycota</taxon>
        <taxon>Peronosporomycetes</taxon>
        <taxon>Peronosporales</taxon>
        <taxon>Peronosporaceae</taxon>
        <taxon>Phytophthora</taxon>
    </lineage>
</organism>
<reference evidence="1" key="1">
    <citation type="submission" date="2023-08" db="EMBL/GenBank/DDBJ databases">
        <title>Reference Genome Resource for the Citrus Pathogen Phytophthora citrophthora.</title>
        <authorList>
            <person name="Moller H."/>
            <person name="Coetzee B."/>
            <person name="Rose L.J."/>
            <person name="Van Niekerk J.M."/>
        </authorList>
    </citation>
    <scope>NUCLEOTIDE SEQUENCE</scope>
    <source>
        <strain evidence="1">STE-U-9442</strain>
    </source>
</reference>
<gene>
    <name evidence="1" type="ORF">P3T76_004828</name>
</gene>
<evidence type="ECO:0000313" key="1">
    <source>
        <dbReference type="EMBL" id="KAK1943432.1"/>
    </source>
</evidence>
<comment type="caution">
    <text evidence="1">The sequence shown here is derived from an EMBL/GenBank/DDBJ whole genome shotgun (WGS) entry which is preliminary data.</text>
</comment>
<proteinExistence type="predicted"/>
<dbReference type="InterPro" id="IPR002110">
    <property type="entry name" value="Ankyrin_rpt"/>
</dbReference>
<dbReference type="Pfam" id="PF13637">
    <property type="entry name" value="Ank_4"/>
    <property type="match status" value="1"/>
</dbReference>
<dbReference type="PANTHER" id="PTHR46586:SF3">
    <property type="entry name" value="ANKYRIN REPEAT-CONTAINING PROTEIN"/>
    <property type="match status" value="1"/>
</dbReference>
<evidence type="ECO:0000313" key="2">
    <source>
        <dbReference type="Proteomes" id="UP001259832"/>
    </source>
</evidence>
<protein>
    <submittedName>
        <fullName evidence="1">Ankyrin repeat protein</fullName>
    </submittedName>
</protein>
<accession>A0AAD9LQ82</accession>
<dbReference type="InterPro" id="IPR052050">
    <property type="entry name" value="SecEffector_AnkRepeat"/>
</dbReference>
<keyword evidence="2" id="KW-1185">Reference proteome</keyword>
<dbReference type="SUPFAM" id="SSF48403">
    <property type="entry name" value="Ankyrin repeat"/>
    <property type="match status" value="1"/>
</dbReference>
<dbReference type="PANTHER" id="PTHR46586">
    <property type="entry name" value="ANKYRIN REPEAT-CONTAINING PROTEIN"/>
    <property type="match status" value="1"/>
</dbReference>
<name>A0AAD9LQ82_9STRA</name>
<dbReference type="Proteomes" id="UP001259832">
    <property type="component" value="Unassembled WGS sequence"/>
</dbReference>
<dbReference type="Gene3D" id="1.25.40.20">
    <property type="entry name" value="Ankyrin repeat-containing domain"/>
    <property type="match status" value="2"/>
</dbReference>
<dbReference type="AlphaFoldDB" id="A0AAD9LQ82"/>
<dbReference type="InterPro" id="IPR036770">
    <property type="entry name" value="Ankyrin_rpt-contain_sf"/>
</dbReference>